<dbReference type="GO" id="GO:0035615">
    <property type="term" value="F:clathrin adaptor activity"/>
    <property type="evidence" value="ECO:0007669"/>
    <property type="project" value="InterPro"/>
</dbReference>
<comment type="subunit">
    <text evidence="11">Adaptor protein complex 1 (AP-1) is a heterotetramer composed of two large adaptins (gamma-type subunit AP1G1 and beta-type subunit AP1B1), a medium adaptin (mu-type subunit AP1M1 or AP1M2) and a small adaptin (sigma-type subunit AP1S1 or AP1S2 or AP1S3).</text>
</comment>
<evidence type="ECO:0000256" key="5">
    <source>
        <dbReference type="ARBA" id="ARBA00022448"/>
    </source>
</evidence>
<dbReference type="GO" id="GO:0030121">
    <property type="term" value="C:AP-1 adaptor complex"/>
    <property type="evidence" value="ECO:0007669"/>
    <property type="project" value="InterPro"/>
</dbReference>
<dbReference type="PANTHER" id="PTHR11753">
    <property type="entry name" value="ADAPTOR COMPLEXES SMALL SUBUNIT FAMILY"/>
    <property type="match status" value="1"/>
</dbReference>
<evidence type="ECO:0000259" key="13">
    <source>
        <dbReference type="Pfam" id="PF01217"/>
    </source>
</evidence>
<dbReference type="Pfam" id="PF01217">
    <property type="entry name" value="Clat_adaptor_s"/>
    <property type="match status" value="1"/>
</dbReference>
<keyword evidence="9" id="KW-0168">Coated pit</keyword>
<evidence type="ECO:0000313" key="14">
    <source>
        <dbReference type="EMBL" id="CAJ0576059.1"/>
    </source>
</evidence>
<dbReference type="InterPro" id="IPR011012">
    <property type="entry name" value="Longin-like_dom_sf"/>
</dbReference>
<evidence type="ECO:0000256" key="1">
    <source>
        <dbReference type="ARBA" id="ARBA00004180"/>
    </source>
</evidence>
<evidence type="ECO:0000256" key="2">
    <source>
        <dbReference type="ARBA" id="ARBA00004555"/>
    </source>
</evidence>
<dbReference type="AlphaFoldDB" id="A0AA36G509"/>
<dbReference type="PIRSF" id="PIRSF015588">
    <property type="entry name" value="AP_complex_sigma"/>
    <property type="match status" value="1"/>
</dbReference>
<dbReference type="GO" id="GO:0005905">
    <property type="term" value="C:clathrin-coated pit"/>
    <property type="evidence" value="ECO:0007669"/>
    <property type="project" value="UniProtKB-SubCell"/>
</dbReference>
<dbReference type="InterPro" id="IPR022775">
    <property type="entry name" value="AP_mu_sigma_su"/>
</dbReference>
<evidence type="ECO:0000256" key="9">
    <source>
        <dbReference type="ARBA" id="ARBA00023176"/>
    </source>
</evidence>
<dbReference type="Proteomes" id="UP001177023">
    <property type="component" value="Unassembled WGS sequence"/>
</dbReference>
<evidence type="ECO:0000256" key="12">
    <source>
        <dbReference type="PIRNR" id="PIRNR015588"/>
    </source>
</evidence>
<keyword evidence="8 12" id="KW-0472">Membrane</keyword>
<dbReference type="InterPro" id="IPR016635">
    <property type="entry name" value="AP_complex_ssu"/>
</dbReference>
<evidence type="ECO:0000256" key="7">
    <source>
        <dbReference type="ARBA" id="ARBA00023034"/>
    </source>
</evidence>
<dbReference type="FunFam" id="3.30.450.60:FF:000005">
    <property type="entry name" value="AP complex subunit sigma"/>
    <property type="match status" value="1"/>
</dbReference>
<comment type="subcellular location">
    <subcellularLocation>
        <location evidence="1">Cytoplasmic vesicle membrane</location>
        <topology evidence="1">Peripheral membrane protein</topology>
        <orientation evidence="1">Cytoplasmic side</orientation>
    </subcellularLocation>
    <subcellularLocation>
        <location evidence="2">Golgi apparatus</location>
    </subcellularLocation>
    <subcellularLocation>
        <location evidence="3">Membrane</location>
        <location evidence="3">Clathrin-coated pit</location>
    </subcellularLocation>
</comment>
<evidence type="ECO:0000256" key="11">
    <source>
        <dbReference type="ARBA" id="ARBA00065677"/>
    </source>
</evidence>
<dbReference type="InterPro" id="IPR000804">
    <property type="entry name" value="Clathrin_sm-chain_CS"/>
</dbReference>
<dbReference type="Gene3D" id="3.30.450.60">
    <property type="match status" value="1"/>
</dbReference>
<name>A0AA36G509_9BILA</name>
<evidence type="ECO:0000256" key="4">
    <source>
        <dbReference type="ARBA" id="ARBA00006972"/>
    </source>
</evidence>
<organism evidence="14 15">
    <name type="scientific">Mesorhabditis spiculigera</name>
    <dbReference type="NCBI Taxonomy" id="96644"/>
    <lineage>
        <taxon>Eukaryota</taxon>
        <taxon>Metazoa</taxon>
        <taxon>Ecdysozoa</taxon>
        <taxon>Nematoda</taxon>
        <taxon>Chromadorea</taxon>
        <taxon>Rhabditida</taxon>
        <taxon>Rhabditina</taxon>
        <taxon>Rhabditomorpha</taxon>
        <taxon>Rhabditoidea</taxon>
        <taxon>Rhabditidae</taxon>
        <taxon>Mesorhabditinae</taxon>
        <taxon>Mesorhabditis</taxon>
    </lineage>
</organism>
<protein>
    <recommendedName>
        <fullName evidence="12">AP complex subunit sigma</fullName>
    </recommendedName>
</protein>
<keyword evidence="7" id="KW-0333">Golgi apparatus</keyword>
<evidence type="ECO:0000256" key="10">
    <source>
        <dbReference type="ARBA" id="ARBA00023329"/>
    </source>
</evidence>
<evidence type="ECO:0000256" key="6">
    <source>
        <dbReference type="ARBA" id="ARBA00022927"/>
    </source>
</evidence>
<accession>A0AA36G509</accession>
<comment type="similarity">
    <text evidence="4 12">Belongs to the adaptor complexes small subunit family.</text>
</comment>
<keyword evidence="15" id="KW-1185">Reference proteome</keyword>
<comment type="caution">
    <text evidence="14">The sequence shown here is derived from an EMBL/GenBank/DDBJ whole genome shotgun (WGS) entry which is preliminary data.</text>
</comment>
<dbReference type="PROSITE" id="PS00989">
    <property type="entry name" value="CLAT_ADAPTOR_S"/>
    <property type="match status" value="1"/>
</dbReference>
<evidence type="ECO:0000313" key="15">
    <source>
        <dbReference type="Proteomes" id="UP001177023"/>
    </source>
</evidence>
<dbReference type="EMBL" id="CATQJA010002642">
    <property type="protein sequence ID" value="CAJ0576059.1"/>
    <property type="molecule type" value="Genomic_DNA"/>
</dbReference>
<dbReference type="CDD" id="cd14831">
    <property type="entry name" value="AP1_sigma"/>
    <property type="match status" value="1"/>
</dbReference>
<feature type="non-terminal residue" evidence="14">
    <location>
        <position position="157"/>
    </location>
</feature>
<keyword evidence="5 12" id="KW-0813">Transport</keyword>
<feature type="domain" description="AP complex mu/sigma subunit" evidence="13">
    <location>
        <begin position="1"/>
        <end position="140"/>
    </location>
</feature>
<dbReference type="GO" id="GO:0006886">
    <property type="term" value="P:intracellular protein transport"/>
    <property type="evidence" value="ECO:0007669"/>
    <property type="project" value="UniProtKB-UniRule"/>
</dbReference>
<evidence type="ECO:0000256" key="8">
    <source>
        <dbReference type="ARBA" id="ARBA00023136"/>
    </source>
</evidence>
<dbReference type="SUPFAM" id="SSF64356">
    <property type="entry name" value="SNARE-like"/>
    <property type="match status" value="1"/>
</dbReference>
<reference evidence="14" key="1">
    <citation type="submission" date="2023-06" db="EMBL/GenBank/DDBJ databases">
        <authorList>
            <person name="Delattre M."/>
        </authorList>
    </citation>
    <scope>NUCLEOTIDE SEQUENCE</scope>
    <source>
        <strain evidence="14">AF72</strain>
    </source>
</reference>
<dbReference type="InterPro" id="IPR044733">
    <property type="entry name" value="AP1_sigma"/>
</dbReference>
<keyword evidence="6 12" id="KW-0653">Protein transport</keyword>
<proteinExistence type="inferred from homology"/>
<evidence type="ECO:0000256" key="3">
    <source>
        <dbReference type="ARBA" id="ARBA00004600"/>
    </source>
</evidence>
<sequence>MMHFMMLISCQGKIRLQKWYNSYPEKQKKKIIRDVTTLLFARQSNMCAFIEYKELKLVYKRYASLYFCCAIEEGDNELITLEQIQLYVETLDRYFGAVCELDVIFNFEKAYFLLDEFMMCGEVQETSKLHILQLVRAQDLLQEDEVSMGVFEDHGLG</sequence>
<gene>
    <name evidence="14" type="ORF">MSPICULIGERA_LOCUS14358</name>
</gene>
<keyword evidence="10" id="KW-0968">Cytoplasmic vesicle</keyword>